<dbReference type="AlphaFoldDB" id="A0ABD2P6I3"/>
<comment type="caution">
    <text evidence="2">The sequence shown here is derived from an EMBL/GenBank/DDBJ whole genome shotgun (WGS) entry which is preliminary data.</text>
</comment>
<feature type="compositionally biased region" description="Pro residues" evidence="1">
    <location>
        <begin position="84"/>
        <end position="97"/>
    </location>
</feature>
<dbReference type="Proteomes" id="UP001516400">
    <property type="component" value="Unassembled WGS sequence"/>
</dbReference>
<evidence type="ECO:0000256" key="1">
    <source>
        <dbReference type="SAM" id="MobiDB-lite"/>
    </source>
</evidence>
<keyword evidence="3" id="KW-1185">Reference proteome</keyword>
<sequence>MVFLQLFRTSLKSTRWAHQNKIFKQILYSSTEDGSPCSCPCCPQPCDPCENGDHCDPFKKKPKLDPCTPKRTPRRVCRADPESPDPTKPCPNQPTPCKPRCEDCSDC</sequence>
<organism evidence="2 3">
    <name type="scientific">Cryptolaemus montrouzieri</name>
    <dbReference type="NCBI Taxonomy" id="559131"/>
    <lineage>
        <taxon>Eukaryota</taxon>
        <taxon>Metazoa</taxon>
        <taxon>Ecdysozoa</taxon>
        <taxon>Arthropoda</taxon>
        <taxon>Hexapoda</taxon>
        <taxon>Insecta</taxon>
        <taxon>Pterygota</taxon>
        <taxon>Neoptera</taxon>
        <taxon>Endopterygota</taxon>
        <taxon>Coleoptera</taxon>
        <taxon>Polyphaga</taxon>
        <taxon>Cucujiformia</taxon>
        <taxon>Coccinelloidea</taxon>
        <taxon>Coccinellidae</taxon>
        <taxon>Scymninae</taxon>
        <taxon>Scymnini</taxon>
        <taxon>Cryptolaemus</taxon>
    </lineage>
</organism>
<protein>
    <submittedName>
        <fullName evidence="2">Uncharacterized protein</fullName>
    </submittedName>
</protein>
<gene>
    <name evidence="2" type="ORF">HHI36_000886</name>
</gene>
<evidence type="ECO:0000313" key="3">
    <source>
        <dbReference type="Proteomes" id="UP001516400"/>
    </source>
</evidence>
<reference evidence="2 3" key="1">
    <citation type="journal article" date="2021" name="BMC Biol.">
        <title>Horizontally acquired antibacterial genes associated with adaptive radiation of ladybird beetles.</title>
        <authorList>
            <person name="Li H.S."/>
            <person name="Tang X.F."/>
            <person name="Huang Y.H."/>
            <person name="Xu Z.Y."/>
            <person name="Chen M.L."/>
            <person name="Du X.Y."/>
            <person name="Qiu B.Y."/>
            <person name="Chen P.T."/>
            <person name="Zhang W."/>
            <person name="Slipinski A."/>
            <person name="Escalona H.E."/>
            <person name="Waterhouse R.M."/>
            <person name="Zwick A."/>
            <person name="Pang H."/>
        </authorList>
    </citation>
    <scope>NUCLEOTIDE SEQUENCE [LARGE SCALE GENOMIC DNA]</scope>
    <source>
        <strain evidence="2">SYSU2018</strain>
    </source>
</reference>
<feature type="region of interest" description="Disordered" evidence="1">
    <location>
        <begin position="61"/>
        <end position="107"/>
    </location>
</feature>
<accession>A0ABD2P6I3</accession>
<evidence type="ECO:0000313" key="2">
    <source>
        <dbReference type="EMBL" id="KAL3286376.1"/>
    </source>
</evidence>
<dbReference type="EMBL" id="JABFTP020000185">
    <property type="protein sequence ID" value="KAL3286376.1"/>
    <property type="molecule type" value="Genomic_DNA"/>
</dbReference>
<name>A0ABD2P6I3_9CUCU</name>
<proteinExistence type="predicted"/>